<gene>
    <name evidence="3" type="ORF">NQ318_012456</name>
</gene>
<accession>A0AAV8XJ23</accession>
<feature type="compositionally biased region" description="Basic and acidic residues" evidence="1">
    <location>
        <begin position="14"/>
        <end position="23"/>
    </location>
</feature>
<feature type="region of interest" description="Disordered" evidence="1">
    <location>
        <begin position="326"/>
        <end position="359"/>
    </location>
</feature>
<dbReference type="EMBL" id="JAPWTK010000545">
    <property type="protein sequence ID" value="KAJ8938625.1"/>
    <property type="molecule type" value="Genomic_DNA"/>
</dbReference>
<evidence type="ECO:0000259" key="2">
    <source>
        <dbReference type="Pfam" id="PF03184"/>
    </source>
</evidence>
<feature type="region of interest" description="Disordered" evidence="1">
    <location>
        <begin position="1"/>
        <end position="29"/>
    </location>
</feature>
<feature type="compositionally biased region" description="Basic residues" evidence="1">
    <location>
        <begin position="1"/>
        <end position="13"/>
    </location>
</feature>
<feature type="compositionally biased region" description="Polar residues" evidence="1">
    <location>
        <begin position="350"/>
        <end position="359"/>
    </location>
</feature>
<dbReference type="AlphaFoldDB" id="A0AAV8XJ23"/>
<dbReference type="PANTHER" id="PTHR19303">
    <property type="entry name" value="TRANSPOSON"/>
    <property type="match status" value="1"/>
</dbReference>
<feature type="domain" description="DDE-1" evidence="2">
    <location>
        <begin position="94"/>
        <end position="170"/>
    </location>
</feature>
<proteinExistence type="predicted"/>
<comment type="caution">
    <text evidence="3">The sequence shown here is derived from an EMBL/GenBank/DDBJ whole genome shotgun (WGS) entry which is preliminary data.</text>
</comment>
<dbReference type="PANTHER" id="PTHR19303:SF57">
    <property type="entry name" value="HTH CENPB-TYPE DOMAIN-CONTAINING PROTEIN"/>
    <property type="match status" value="1"/>
</dbReference>
<evidence type="ECO:0000256" key="1">
    <source>
        <dbReference type="SAM" id="MobiDB-lite"/>
    </source>
</evidence>
<dbReference type="GO" id="GO:0005634">
    <property type="term" value="C:nucleus"/>
    <property type="evidence" value="ECO:0007669"/>
    <property type="project" value="TreeGrafter"/>
</dbReference>
<dbReference type="GO" id="GO:0003677">
    <property type="term" value="F:DNA binding"/>
    <property type="evidence" value="ECO:0007669"/>
    <property type="project" value="TreeGrafter"/>
</dbReference>
<name>A0AAV8XJ23_9CUCU</name>
<evidence type="ECO:0000313" key="3">
    <source>
        <dbReference type="EMBL" id="KAJ8938625.1"/>
    </source>
</evidence>
<dbReference type="Proteomes" id="UP001162162">
    <property type="component" value="Unassembled WGS sequence"/>
</dbReference>
<dbReference type="InterPro" id="IPR050863">
    <property type="entry name" value="CenT-Element_Derived"/>
</dbReference>
<protein>
    <recommendedName>
        <fullName evidence="2">DDE-1 domain-containing protein</fullName>
    </recommendedName>
</protein>
<feature type="region of interest" description="Disordered" evidence="1">
    <location>
        <begin position="228"/>
        <end position="266"/>
    </location>
</feature>
<sequence length="359" mass="41037">MSQGKFKKKRSHYNRQEQEKAEAETMALENSEPLTHPLPCSNSFFRKSFFLPSGTLAAYYSCHYVKFNFDIRLTISNPENPKKMPRKYIRKTQRQSWASQENPVLLILDGHLSHTKNLDVILKARENFVTLLYLPLHTTHKLQPLDVGVMFPFNAYMDQALETWMNKHPRRTVTAFQISSIFREAYLKAAVPTNAINGFRKTGIFHFPFNPETFTDADFIAKGETNELIEEPSAPVTDNTETLREERQENPIPGPSSRPDTVLDSDSQEQNSKIVLHFIAIAIAIAIPKNSLVCHPLAKITNQRSNNKHKSTGTVILTSTPYKKQLEKEKMERAEPEGRKKAKAEARLCKTTTNLHPPF</sequence>
<evidence type="ECO:0000313" key="4">
    <source>
        <dbReference type="Proteomes" id="UP001162162"/>
    </source>
</evidence>
<keyword evidence="4" id="KW-1185">Reference proteome</keyword>
<feature type="compositionally biased region" description="Basic and acidic residues" evidence="1">
    <location>
        <begin position="326"/>
        <end position="348"/>
    </location>
</feature>
<dbReference type="Pfam" id="PF03184">
    <property type="entry name" value="DDE_1"/>
    <property type="match status" value="1"/>
</dbReference>
<organism evidence="3 4">
    <name type="scientific">Aromia moschata</name>
    <dbReference type="NCBI Taxonomy" id="1265417"/>
    <lineage>
        <taxon>Eukaryota</taxon>
        <taxon>Metazoa</taxon>
        <taxon>Ecdysozoa</taxon>
        <taxon>Arthropoda</taxon>
        <taxon>Hexapoda</taxon>
        <taxon>Insecta</taxon>
        <taxon>Pterygota</taxon>
        <taxon>Neoptera</taxon>
        <taxon>Endopterygota</taxon>
        <taxon>Coleoptera</taxon>
        <taxon>Polyphaga</taxon>
        <taxon>Cucujiformia</taxon>
        <taxon>Chrysomeloidea</taxon>
        <taxon>Cerambycidae</taxon>
        <taxon>Cerambycinae</taxon>
        <taxon>Callichromatini</taxon>
        <taxon>Aromia</taxon>
    </lineage>
</organism>
<reference evidence="3" key="1">
    <citation type="journal article" date="2023" name="Insect Mol. Biol.">
        <title>Genome sequencing provides insights into the evolution of gene families encoding plant cell wall-degrading enzymes in longhorned beetles.</title>
        <authorList>
            <person name="Shin N.R."/>
            <person name="Okamura Y."/>
            <person name="Kirsch R."/>
            <person name="Pauchet Y."/>
        </authorList>
    </citation>
    <scope>NUCLEOTIDE SEQUENCE</scope>
    <source>
        <strain evidence="3">AMC_N1</strain>
    </source>
</reference>
<dbReference type="InterPro" id="IPR004875">
    <property type="entry name" value="DDE_SF_endonuclease_dom"/>
</dbReference>